<accession>A0A655FZX1</accession>
<evidence type="ECO:0000256" key="1">
    <source>
        <dbReference type="SAM" id="MobiDB-lite"/>
    </source>
</evidence>
<feature type="region of interest" description="Disordered" evidence="1">
    <location>
        <begin position="70"/>
        <end position="89"/>
    </location>
</feature>
<reference evidence="2 3" key="1">
    <citation type="submission" date="2015-03" db="EMBL/GenBank/DDBJ databases">
        <authorList>
            <consortium name="Pathogen Informatics"/>
        </authorList>
    </citation>
    <scope>NUCLEOTIDE SEQUENCE [LARGE SCALE GENOMIC DNA]</scope>
    <source>
        <strain evidence="2 3">D00501624</strain>
    </source>
</reference>
<dbReference type="EMBL" id="CQQC01002748">
    <property type="protein sequence ID" value="CNX14831.1"/>
    <property type="molecule type" value="Genomic_DNA"/>
</dbReference>
<protein>
    <submittedName>
        <fullName evidence="2">Uncharacterized protein</fullName>
    </submittedName>
</protein>
<evidence type="ECO:0000313" key="3">
    <source>
        <dbReference type="Proteomes" id="UP000039217"/>
    </source>
</evidence>
<dbReference type="AlphaFoldDB" id="A0A655FZX1"/>
<name>A0A655FZX1_MYCTX</name>
<dbReference type="Proteomes" id="UP000039217">
    <property type="component" value="Unassembled WGS sequence"/>
</dbReference>
<proteinExistence type="predicted"/>
<evidence type="ECO:0000313" key="2">
    <source>
        <dbReference type="EMBL" id="CNX14831.1"/>
    </source>
</evidence>
<organism evidence="2 3">
    <name type="scientific">Mycobacterium tuberculosis</name>
    <dbReference type="NCBI Taxonomy" id="1773"/>
    <lineage>
        <taxon>Bacteria</taxon>
        <taxon>Bacillati</taxon>
        <taxon>Actinomycetota</taxon>
        <taxon>Actinomycetes</taxon>
        <taxon>Mycobacteriales</taxon>
        <taxon>Mycobacteriaceae</taxon>
        <taxon>Mycobacterium</taxon>
        <taxon>Mycobacterium tuberculosis complex</taxon>
    </lineage>
</organism>
<gene>
    <name evidence="2" type="ORF">ERS007661_04493</name>
</gene>
<sequence>MGGQCGHRRYQQPSFGDLDSFMQSLFVVTVEHRHRLLRQYWPGVRASVYQVHRSAGDLHPVGQRVSDTVRAGEGRQQRRVGVEGAPVES</sequence>